<proteinExistence type="predicted"/>
<name>B1G969_PARG4</name>
<organism evidence="1 2">
    <name type="scientific">Paraburkholderia graminis (strain ATCC 700544 / DSM 17151 / LMG 18924 / NCIMB 13744 / C4D1M)</name>
    <dbReference type="NCBI Taxonomy" id="396598"/>
    <lineage>
        <taxon>Bacteria</taxon>
        <taxon>Pseudomonadati</taxon>
        <taxon>Pseudomonadota</taxon>
        <taxon>Betaproteobacteria</taxon>
        <taxon>Burkholderiales</taxon>
        <taxon>Burkholderiaceae</taxon>
        <taxon>Paraburkholderia</taxon>
    </lineage>
</organism>
<dbReference type="RefSeq" id="WP_006052473.1">
    <property type="nucleotide sequence ID" value="NZ_ABLD01000029.1"/>
</dbReference>
<reference evidence="1 2" key="1">
    <citation type="submission" date="2008-03" db="EMBL/GenBank/DDBJ databases">
        <title>Sequencing of the draft genome and assembly of Burkholderia graminis C4D1M.</title>
        <authorList>
            <consortium name="US DOE Joint Genome Institute (JGI-PGF)"/>
            <person name="Copeland A."/>
            <person name="Lucas S."/>
            <person name="Lapidus A."/>
            <person name="Glavina del Rio T."/>
            <person name="Dalin E."/>
            <person name="Tice H."/>
            <person name="Bruce D."/>
            <person name="Goodwin L."/>
            <person name="Pitluck S."/>
            <person name="Larimer F."/>
            <person name="Land M.L."/>
            <person name="Hauser L."/>
            <person name="Tiedje J."/>
            <person name="Richardson P."/>
        </authorList>
    </citation>
    <scope>NUCLEOTIDE SEQUENCE [LARGE SCALE GENOMIC DNA]</scope>
    <source>
        <strain evidence="2">ATCC 700544 / DSM 17151 / LMG 18924 / NCIMB 13744 / C4D1M</strain>
    </source>
</reference>
<accession>B1G969</accession>
<dbReference type="OrthoDB" id="9135221at2"/>
<evidence type="ECO:0000313" key="2">
    <source>
        <dbReference type="Proteomes" id="UP000005045"/>
    </source>
</evidence>
<dbReference type="Proteomes" id="UP000005045">
    <property type="component" value="Unassembled WGS sequence"/>
</dbReference>
<dbReference type="EMBL" id="ABLD01000029">
    <property type="protein sequence ID" value="EDT07330.1"/>
    <property type="molecule type" value="Genomic_DNA"/>
</dbReference>
<gene>
    <name evidence="1" type="ORF">BgramDRAFT_5906</name>
</gene>
<sequence length="186" mass="20655">MSNVAHPWNSEPDADDFEACELVCLMRRDYNGVWNGYAGVSKSHPLFGQRRDVLIVVPEALASRELNSTRIAAADVRGVVPRTLDAGLAVPLSLVIDVHGGLWNTGMIDSDHPGLWFYGFMCGHAWDFKPLDPLTVQGYQTMDPEVAQTLYRTPAEYRNYDYARGETEKLAEQIGALADVKLVETV</sequence>
<dbReference type="AlphaFoldDB" id="B1G969"/>
<protein>
    <submittedName>
        <fullName evidence="1">Uncharacterized protein</fullName>
    </submittedName>
</protein>
<evidence type="ECO:0000313" key="1">
    <source>
        <dbReference type="EMBL" id="EDT07330.1"/>
    </source>
</evidence>
<comment type="caution">
    <text evidence="1">The sequence shown here is derived from an EMBL/GenBank/DDBJ whole genome shotgun (WGS) entry which is preliminary data.</text>
</comment>
<keyword evidence="2" id="KW-1185">Reference proteome</keyword>